<dbReference type="PIRSF" id="PIRSF006641">
    <property type="entry name" value="CHP00092"/>
    <property type="match status" value="1"/>
</dbReference>
<evidence type="ECO:0000256" key="6">
    <source>
        <dbReference type="HAMAP-Rule" id="MF_00944"/>
    </source>
</evidence>
<organism evidence="9 10">
    <name type="scientific">Candidatus Komeilibacteria bacterium CG11_big_fil_rev_8_21_14_0_20_36_20</name>
    <dbReference type="NCBI Taxonomy" id="1974477"/>
    <lineage>
        <taxon>Bacteria</taxon>
        <taxon>Candidatus Komeiliibacteriota</taxon>
    </lineage>
</organism>
<keyword evidence="5" id="KW-0460">Magnesium</keyword>
<dbReference type="InterPro" id="IPR004095">
    <property type="entry name" value="TGS"/>
</dbReference>
<dbReference type="PANTHER" id="PTHR23305">
    <property type="entry name" value="OBG GTPASE FAMILY"/>
    <property type="match status" value="1"/>
</dbReference>
<dbReference type="InterPro" id="IPR006073">
    <property type="entry name" value="GTP-bd"/>
</dbReference>
<dbReference type="FunFam" id="1.10.150.300:FF:000001">
    <property type="entry name" value="Ribosome-binding ATPase YchF"/>
    <property type="match status" value="1"/>
</dbReference>
<feature type="domain" description="OBG-type G" evidence="7">
    <location>
        <begin position="3"/>
        <end position="269"/>
    </location>
</feature>
<dbReference type="HAMAP" id="MF_00944">
    <property type="entry name" value="YchF_OLA1_ATPase"/>
    <property type="match status" value="1"/>
</dbReference>
<evidence type="ECO:0000256" key="4">
    <source>
        <dbReference type="ARBA" id="ARBA00022840"/>
    </source>
</evidence>
<evidence type="ECO:0000259" key="8">
    <source>
        <dbReference type="PROSITE" id="PS51880"/>
    </source>
</evidence>
<dbReference type="GO" id="GO:0005737">
    <property type="term" value="C:cytoplasm"/>
    <property type="evidence" value="ECO:0007669"/>
    <property type="project" value="TreeGrafter"/>
</dbReference>
<dbReference type="InterPro" id="IPR012675">
    <property type="entry name" value="Beta-grasp_dom_sf"/>
</dbReference>
<feature type="domain" description="TGS" evidence="8">
    <location>
        <begin position="269"/>
        <end position="352"/>
    </location>
</feature>
<accession>A0A2H0NFG0</accession>
<dbReference type="Gene3D" id="3.10.20.30">
    <property type="match status" value="1"/>
</dbReference>
<dbReference type="Pfam" id="PF01926">
    <property type="entry name" value="MMR_HSR1"/>
    <property type="match status" value="1"/>
</dbReference>
<keyword evidence="4 6" id="KW-0067">ATP-binding</keyword>
<dbReference type="InterPro" id="IPR023192">
    <property type="entry name" value="TGS-like_dom_sf"/>
</dbReference>
<dbReference type="Gene3D" id="1.10.150.300">
    <property type="entry name" value="TGS-like domain"/>
    <property type="match status" value="1"/>
</dbReference>
<dbReference type="InterPro" id="IPR004396">
    <property type="entry name" value="ATPase_YchF/OLA1"/>
</dbReference>
<dbReference type="Pfam" id="PF06071">
    <property type="entry name" value="YchF-GTPase_C"/>
    <property type="match status" value="1"/>
</dbReference>
<dbReference type="Gene3D" id="3.40.50.300">
    <property type="entry name" value="P-loop containing nucleotide triphosphate hydrolases"/>
    <property type="match status" value="1"/>
</dbReference>
<evidence type="ECO:0000256" key="5">
    <source>
        <dbReference type="ARBA" id="ARBA00022842"/>
    </source>
</evidence>
<sequence length="353" mass="39288">MSFSLGIVGLPNVGKSTLFQALTKKKVEAANYPFCTIAPNVGIVTVPDNRLDKLAIMSKSAKIIPTAIEFVDIAGLVKGASEGEGLGNKFLSHIREVDAIVQVIRSFENKDVVHVHGQINPEEDKQVINLELVLADSETISKHLEKLNKQLKGSTDKILLREKDIVNQAKSILENNALLNSREWSAEEHKILKKINLLTIKPIIYLYNIAENTIGEKLNFPENSLAICAKLEAEIAELSIEEAQKYLQELGIKKSGLDNLITASYQLLNLITFITTGPEETKAWTVINGTKAPQAAGVIHTDFEKGFIRAEVINWQKLLEAKNWNQAKEKGLIRMEGKEYIIQDGDTVHFHFN</sequence>
<dbReference type="AlphaFoldDB" id="A0A2H0NFG0"/>
<reference evidence="9 10" key="1">
    <citation type="submission" date="2017-09" db="EMBL/GenBank/DDBJ databases">
        <title>Depth-based differentiation of microbial function through sediment-hosted aquifers and enrichment of novel symbionts in the deep terrestrial subsurface.</title>
        <authorList>
            <person name="Probst A.J."/>
            <person name="Ladd B."/>
            <person name="Jarett J.K."/>
            <person name="Geller-Mcgrath D.E."/>
            <person name="Sieber C.M."/>
            <person name="Emerson J.B."/>
            <person name="Anantharaman K."/>
            <person name="Thomas B.C."/>
            <person name="Malmstrom R."/>
            <person name="Stieglmeier M."/>
            <person name="Klingl A."/>
            <person name="Woyke T."/>
            <person name="Ryan C.M."/>
            <person name="Banfield J.F."/>
        </authorList>
    </citation>
    <scope>NUCLEOTIDE SEQUENCE [LARGE SCALE GENOMIC DNA]</scope>
    <source>
        <strain evidence="9">CG11_big_fil_rev_8_21_14_0_20_36_20</strain>
    </source>
</reference>
<evidence type="ECO:0000256" key="3">
    <source>
        <dbReference type="ARBA" id="ARBA00022741"/>
    </source>
</evidence>
<dbReference type="SUPFAM" id="SSF52540">
    <property type="entry name" value="P-loop containing nucleoside triphosphate hydrolases"/>
    <property type="match status" value="1"/>
</dbReference>
<comment type="similarity">
    <text evidence="6">Belongs to the TRAFAC class OBG-HflX-like GTPase superfamily. OBG GTPase family. YchF/OLA1 subfamily.</text>
</comment>
<dbReference type="InterPro" id="IPR012676">
    <property type="entry name" value="TGS-like"/>
</dbReference>
<dbReference type="GO" id="GO:0043023">
    <property type="term" value="F:ribosomal large subunit binding"/>
    <property type="evidence" value="ECO:0007669"/>
    <property type="project" value="UniProtKB-UniRule"/>
</dbReference>
<dbReference type="NCBIfam" id="TIGR00092">
    <property type="entry name" value="redox-regulated ATPase YchF"/>
    <property type="match status" value="1"/>
</dbReference>
<comment type="function">
    <text evidence="6">ATPase that binds to both the 70S ribosome and the 50S ribosomal subunit in a nucleotide-independent manner.</text>
</comment>
<comment type="cofactor">
    <cofactor evidence="1">
        <name>Mg(2+)</name>
        <dbReference type="ChEBI" id="CHEBI:18420"/>
    </cofactor>
</comment>
<dbReference type="EMBL" id="PCWQ01000009">
    <property type="protein sequence ID" value="PIR06816.1"/>
    <property type="molecule type" value="Genomic_DNA"/>
</dbReference>
<dbReference type="InterPro" id="IPR041706">
    <property type="entry name" value="YchF_N"/>
</dbReference>
<feature type="binding site" evidence="6">
    <location>
        <begin position="12"/>
        <end position="17"/>
    </location>
    <ligand>
        <name>ATP</name>
        <dbReference type="ChEBI" id="CHEBI:30616"/>
    </ligand>
</feature>
<dbReference type="GO" id="GO:0005525">
    <property type="term" value="F:GTP binding"/>
    <property type="evidence" value="ECO:0007669"/>
    <property type="project" value="InterPro"/>
</dbReference>
<evidence type="ECO:0000256" key="2">
    <source>
        <dbReference type="ARBA" id="ARBA00022723"/>
    </source>
</evidence>
<dbReference type="PRINTS" id="PR00326">
    <property type="entry name" value="GTP1OBG"/>
</dbReference>
<gene>
    <name evidence="6" type="primary">ychF</name>
    <name evidence="9" type="ORF">COV55_02490</name>
</gene>
<dbReference type="PROSITE" id="PS51880">
    <property type="entry name" value="TGS"/>
    <property type="match status" value="1"/>
</dbReference>
<evidence type="ECO:0000256" key="1">
    <source>
        <dbReference type="ARBA" id="ARBA00001946"/>
    </source>
</evidence>
<keyword evidence="2" id="KW-0479">Metal-binding</keyword>
<name>A0A2H0NFG0_9BACT</name>
<dbReference type="PANTHER" id="PTHR23305:SF18">
    <property type="entry name" value="OBG-TYPE G DOMAIN-CONTAINING PROTEIN"/>
    <property type="match status" value="1"/>
</dbReference>
<dbReference type="InterPro" id="IPR031167">
    <property type="entry name" value="G_OBG"/>
</dbReference>
<evidence type="ECO:0000313" key="10">
    <source>
        <dbReference type="Proteomes" id="UP000230564"/>
    </source>
</evidence>
<dbReference type="InterPro" id="IPR027417">
    <property type="entry name" value="P-loop_NTPase"/>
</dbReference>
<dbReference type="FunFam" id="3.10.20.30:FF:000001">
    <property type="entry name" value="Ribosome-binding ATPase YchF"/>
    <property type="match status" value="1"/>
</dbReference>
<dbReference type="CDD" id="cd01900">
    <property type="entry name" value="YchF"/>
    <property type="match status" value="1"/>
</dbReference>
<dbReference type="GO" id="GO:0046872">
    <property type="term" value="F:metal ion binding"/>
    <property type="evidence" value="ECO:0007669"/>
    <property type="project" value="UniProtKB-KW"/>
</dbReference>
<dbReference type="SUPFAM" id="SSF81271">
    <property type="entry name" value="TGS-like"/>
    <property type="match status" value="1"/>
</dbReference>
<comment type="caution">
    <text evidence="9">The sequence shown here is derived from an EMBL/GenBank/DDBJ whole genome shotgun (WGS) entry which is preliminary data.</text>
</comment>
<keyword evidence="3 6" id="KW-0547">Nucleotide-binding</keyword>
<protein>
    <recommendedName>
        <fullName evidence="6">Ribosome-binding ATPase YchF</fullName>
    </recommendedName>
</protein>
<evidence type="ECO:0000313" key="9">
    <source>
        <dbReference type="EMBL" id="PIR06816.1"/>
    </source>
</evidence>
<proteinExistence type="inferred from homology"/>
<dbReference type="GO" id="GO:0016887">
    <property type="term" value="F:ATP hydrolysis activity"/>
    <property type="evidence" value="ECO:0007669"/>
    <property type="project" value="UniProtKB-UniRule"/>
</dbReference>
<dbReference type="InterPro" id="IPR013029">
    <property type="entry name" value="YchF_C"/>
</dbReference>
<dbReference type="CDD" id="cd04867">
    <property type="entry name" value="TGS_YchF_OLA1"/>
    <property type="match status" value="1"/>
</dbReference>
<dbReference type="GO" id="GO:0005524">
    <property type="term" value="F:ATP binding"/>
    <property type="evidence" value="ECO:0007669"/>
    <property type="project" value="UniProtKB-UniRule"/>
</dbReference>
<dbReference type="Proteomes" id="UP000230564">
    <property type="component" value="Unassembled WGS sequence"/>
</dbReference>
<dbReference type="PROSITE" id="PS51710">
    <property type="entry name" value="G_OBG"/>
    <property type="match status" value="1"/>
</dbReference>
<evidence type="ECO:0000259" key="7">
    <source>
        <dbReference type="PROSITE" id="PS51710"/>
    </source>
</evidence>